<sequence length="199" mass="22395">MAVDTTSADRQAIARLMLEGIIVTVKGNSEAVAVECHWAGGVQTHHALRRPVAHLTQMSNHSALLERIQDLHASGHKAPMIAETLNAEGWMPPKQRATFTADMVRQLLHRIGISIAPHRGWVTRFKQREPGELTISELVARLGIPYSTIYTWIQRRVVTARKVPVLSHSLWLIRVDEAEFSRLRQLRHGMTVPQPLCES</sequence>
<organism evidence="1 2">
    <name type="scientific">Rhodopila globiformis</name>
    <name type="common">Rhodopseudomonas globiformis</name>
    <dbReference type="NCBI Taxonomy" id="1071"/>
    <lineage>
        <taxon>Bacteria</taxon>
        <taxon>Pseudomonadati</taxon>
        <taxon>Pseudomonadota</taxon>
        <taxon>Alphaproteobacteria</taxon>
        <taxon>Acetobacterales</taxon>
        <taxon>Acetobacteraceae</taxon>
        <taxon>Rhodopila</taxon>
    </lineage>
</organism>
<dbReference type="AlphaFoldDB" id="A0A2S6NMR0"/>
<protein>
    <recommendedName>
        <fullName evidence="3">Helix-turn-helix domain-containing protein</fullName>
    </recommendedName>
</protein>
<dbReference type="EMBL" id="NHRY01000047">
    <property type="protein sequence ID" value="PPQ37561.1"/>
    <property type="molecule type" value="Genomic_DNA"/>
</dbReference>
<dbReference type="Proteomes" id="UP000239724">
    <property type="component" value="Unassembled WGS sequence"/>
</dbReference>
<accession>A0A2S6NMR0</accession>
<evidence type="ECO:0008006" key="3">
    <source>
        <dbReference type="Google" id="ProtNLM"/>
    </source>
</evidence>
<evidence type="ECO:0000313" key="1">
    <source>
        <dbReference type="EMBL" id="PPQ37561.1"/>
    </source>
</evidence>
<comment type="caution">
    <text evidence="1">The sequence shown here is derived from an EMBL/GenBank/DDBJ whole genome shotgun (WGS) entry which is preliminary data.</text>
</comment>
<name>A0A2S6NMR0_RHOGL</name>
<evidence type="ECO:0000313" key="2">
    <source>
        <dbReference type="Proteomes" id="UP000239724"/>
    </source>
</evidence>
<gene>
    <name evidence="1" type="ORF">CCS01_03440</name>
</gene>
<keyword evidence="2" id="KW-1185">Reference proteome</keyword>
<proteinExistence type="predicted"/>
<reference evidence="1 2" key="1">
    <citation type="journal article" date="2018" name="Arch. Microbiol.">
        <title>New insights into the metabolic potential of the phototrophic purple bacterium Rhodopila globiformis DSM 161(T) from its draft genome sequence and evidence for a vanadium-dependent nitrogenase.</title>
        <authorList>
            <person name="Imhoff J.F."/>
            <person name="Rahn T."/>
            <person name="Kunzel S."/>
            <person name="Neulinger S.C."/>
        </authorList>
    </citation>
    <scope>NUCLEOTIDE SEQUENCE [LARGE SCALE GENOMIC DNA]</scope>
    <source>
        <strain evidence="1 2">DSM 161</strain>
    </source>
</reference>